<feature type="binding site" evidence="5">
    <location>
        <position position="138"/>
    </location>
    <ligand>
        <name>substrate</name>
    </ligand>
</feature>
<dbReference type="NCBIfam" id="NF011930">
    <property type="entry name" value="PRK15401.1"/>
    <property type="match status" value="1"/>
</dbReference>
<feature type="binding site" evidence="6">
    <location>
        <position position="136"/>
    </location>
    <ligand>
        <name>Fe cation</name>
        <dbReference type="ChEBI" id="CHEBI:24875"/>
        <note>catalytic</note>
    </ligand>
</feature>
<organism evidence="8 9">
    <name type="scientific">Iodobacter fluviatilis</name>
    <dbReference type="NCBI Taxonomy" id="537"/>
    <lineage>
        <taxon>Bacteria</taxon>
        <taxon>Pseudomonadati</taxon>
        <taxon>Pseudomonadota</taxon>
        <taxon>Betaproteobacteria</taxon>
        <taxon>Neisseriales</taxon>
        <taxon>Chitinibacteraceae</taxon>
        <taxon>Iodobacter</taxon>
    </lineage>
</organism>
<dbReference type="SUPFAM" id="SSF51197">
    <property type="entry name" value="Clavaminate synthase-like"/>
    <property type="match status" value="1"/>
</dbReference>
<dbReference type="GO" id="GO:0008198">
    <property type="term" value="F:ferrous iron binding"/>
    <property type="evidence" value="ECO:0007669"/>
    <property type="project" value="TreeGrafter"/>
</dbReference>
<keyword evidence="1 6" id="KW-0479">Metal-binding</keyword>
<proteinExistence type="predicted"/>
<keyword evidence="3" id="KW-0560">Oxidoreductase</keyword>
<protein>
    <submittedName>
        <fullName evidence="8">DNA oxidative demethylase AlkB</fullName>
    </submittedName>
</protein>
<keyword evidence="8" id="KW-0489">Methyltransferase</keyword>
<feature type="binding site" evidence="5">
    <location>
        <begin position="207"/>
        <end position="213"/>
    </location>
    <ligand>
        <name>2-oxoglutarate</name>
        <dbReference type="ChEBI" id="CHEBI:16810"/>
    </ligand>
</feature>
<keyword evidence="8" id="KW-0808">Transferase</keyword>
<dbReference type="Pfam" id="PF13532">
    <property type="entry name" value="2OG-FeII_Oxy_2"/>
    <property type="match status" value="1"/>
</dbReference>
<reference evidence="8 9" key="1">
    <citation type="submission" date="2018-01" db="EMBL/GenBank/DDBJ databases">
        <title>Genome sequence of Iodobacter sp. strain PCH194 isolated from Indian Trans-Himalaya.</title>
        <authorList>
            <person name="Kumar V."/>
            <person name="Thakur V."/>
            <person name="Kumar S."/>
            <person name="Singh D."/>
        </authorList>
    </citation>
    <scope>NUCLEOTIDE SEQUENCE [LARGE SCALE GENOMIC DNA]</scope>
    <source>
        <strain evidence="8 9">PCH194</strain>
    </source>
</reference>
<dbReference type="InterPro" id="IPR004574">
    <property type="entry name" value="Alkb"/>
</dbReference>
<gene>
    <name evidence="8" type="ORF">C1H71_03130</name>
</gene>
<feature type="binding site" evidence="5">
    <location>
        <position position="164"/>
    </location>
    <ligand>
        <name>substrate</name>
    </ligand>
</feature>
<dbReference type="InterPro" id="IPR037151">
    <property type="entry name" value="AlkB-like_sf"/>
</dbReference>
<name>A0A7G3G5W0_9NEIS</name>
<dbReference type="Proteomes" id="UP000515917">
    <property type="component" value="Chromosome"/>
</dbReference>
<keyword evidence="2" id="KW-0223">Dioxygenase</keyword>
<dbReference type="PROSITE" id="PS51471">
    <property type="entry name" value="FE2OG_OXY"/>
    <property type="match status" value="1"/>
</dbReference>
<evidence type="ECO:0000256" key="1">
    <source>
        <dbReference type="ARBA" id="ARBA00022723"/>
    </source>
</evidence>
<dbReference type="AlphaFoldDB" id="A0A7G3G5W0"/>
<comment type="cofactor">
    <cofactor evidence="6">
        <name>Fe(2+)</name>
        <dbReference type="ChEBI" id="CHEBI:29033"/>
    </cofactor>
    <text evidence="6">Binds 1 Fe(2+) ion per subunit.</text>
</comment>
<dbReference type="PANTHER" id="PTHR16557:SF2">
    <property type="entry name" value="NUCLEIC ACID DIOXYGENASE ALKBH1"/>
    <property type="match status" value="1"/>
</dbReference>
<feature type="domain" description="Fe2OG dioxygenase" evidence="7">
    <location>
        <begin position="116"/>
        <end position="216"/>
    </location>
</feature>
<feature type="binding site" evidence="6">
    <location>
        <position position="134"/>
    </location>
    <ligand>
        <name>Fe cation</name>
        <dbReference type="ChEBI" id="CHEBI:24875"/>
        <note>catalytic</note>
    </ligand>
</feature>
<dbReference type="GO" id="GO:0032259">
    <property type="term" value="P:methylation"/>
    <property type="evidence" value="ECO:0007669"/>
    <property type="project" value="UniProtKB-KW"/>
</dbReference>
<dbReference type="EMBL" id="CP025781">
    <property type="protein sequence ID" value="QBC42646.1"/>
    <property type="molecule type" value="Genomic_DNA"/>
</dbReference>
<dbReference type="InterPro" id="IPR005123">
    <property type="entry name" value="Oxoglu/Fe-dep_dioxygenase_dom"/>
</dbReference>
<keyword evidence="9" id="KW-1185">Reference proteome</keyword>
<sequence length="216" mass="23348">MNDLFADFDDGLPQREDLAAGVVLLRGFAREQTASLLLAVAQITQASPFRQMSTPGGYRMSVAMSNCGALGWIADSQGYRYAARDPLNNHAWPAMPEVFLALARSAALEAGFADFLPDVCLINRYAPGTKLSMHQDKDEADFSAPIVSISLGLPAIFLLGGLQRNHPSQRIGLSHGDVLVWGGPARLRYHGVLALKQDSHAELGACRINLTFRQAA</sequence>
<evidence type="ECO:0000313" key="8">
    <source>
        <dbReference type="EMBL" id="QBC42646.1"/>
    </source>
</evidence>
<feature type="binding site" evidence="6">
    <location>
        <position position="190"/>
    </location>
    <ligand>
        <name>Fe cation</name>
        <dbReference type="ChEBI" id="CHEBI:24875"/>
        <note>catalytic</note>
    </ligand>
</feature>
<dbReference type="KEGG" id="ifl:C1H71_03130"/>
<dbReference type="GO" id="GO:0035516">
    <property type="term" value="F:broad specificity oxidative DNA demethylase activity"/>
    <property type="evidence" value="ECO:0007669"/>
    <property type="project" value="TreeGrafter"/>
</dbReference>
<evidence type="ECO:0000256" key="6">
    <source>
        <dbReference type="PIRSR" id="PIRSR604574-2"/>
    </source>
</evidence>
<feature type="binding site" evidence="5">
    <location>
        <begin position="79"/>
        <end position="81"/>
    </location>
    <ligand>
        <name>substrate</name>
    </ligand>
</feature>
<evidence type="ECO:0000256" key="5">
    <source>
        <dbReference type="PIRSR" id="PIRSR604574-1"/>
    </source>
</evidence>
<dbReference type="GO" id="GO:0035513">
    <property type="term" value="P:oxidative RNA demethylation"/>
    <property type="evidence" value="ECO:0007669"/>
    <property type="project" value="TreeGrafter"/>
</dbReference>
<feature type="binding site" evidence="5">
    <location>
        <begin position="123"/>
        <end position="125"/>
    </location>
    <ligand>
        <name>2-oxoglutarate</name>
        <dbReference type="ChEBI" id="CHEBI:16810"/>
    </ligand>
</feature>
<dbReference type="GO" id="GO:0008168">
    <property type="term" value="F:methyltransferase activity"/>
    <property type="evidence" value="ECO:0007669"/>
    <property type="project" value="UniProtKB-KW"/>
</dbReference>
<evidence type="ECO:0000256" key="3">
    <source>
        <dbReference type="ARBA" id="ARBA00023002"/>
    </source>
</evidence>
<dbReference type="Gene3D" id="2.60.120.590">
    <property type="entry name" value="Alpha-ketoglutarate-dependent dioxygenase AlkB-like"/>
    <property type="match status" value="1"/>
</dbReference>
<evidence type="ECO:0000256" key="4">
    <source>
        <dbReference type="ARBA" id="ARBA00023004"/>
    </source>
</evidence>
<keyword evidence="4 6" id="KW-0408">Iron</keyword>
<dbReference type="GO" id="GO:0035515">
    <property type="term" value="F:oxidative RNA demethylase activity"/>
    <property type="evidence" value="ECO:0007669"/>
    <property type="project" value="TreeGrafter"/>
</dbReference>
<evidence type="ECO:0000313" key="9">
    <source>
        <dbReference type="Proteomes" id="UP000515917"/>
    </source>
</evidence>
<evidence type="ECO:0000259" key="7">
    <source>
        <dbReference type="PROSITE" id="PS51471"/>
    </source>
</evidence>
<accession>A0A7G3G5W0</accession>
<dbReference type="InterPro" id="IPR027450">
    <property type="entry name" value="AlkB-like"/>
</dbReference>
<dbReference type="PANTHER" id="PTHR16557">
    <property type="entry name" value="ALKYLATED DNA REPAIR PROTEIN ALKB-RELATED"/>
    <property type="match status" value="1"/>
</dbReference>
<feature type="binding site" evidence="5">
    <location>
        <position position="72"/>
    </location>
    <ligand>
        <name>substrate</name>
    </ligand>
</feature>
<dbReference type="GO" id="GO:0005737">
    <property type="term" value="C:cytoplasm"/>
    <property type="evidence" value="ECO:0007669"/>
    <property type="project" value="TreeGrafter"/>
</dbReference>
<evidence type="ECO:0000256" key="2">
    <source>
        <dbReference type="ARBA" id="ARBA00022964"/>
    </source>
</evidence>